<keyword evidence="1" id="KW-1133">Transmembrane helix</keyword>
<gene>
    <name evidence="2" type="ORF">ESZ47_05650</name>
</gene>
<keyword evidence="3" id="KW-1185">Reference proteome</keyword>
<evidence type="ECO:0000313" key="3">
    <source>
        <dbReference type="Proteomes" id="UP000442244"/>
    </source>
</evidence>
<dbReference type="EMBL" id="SDGY01000001">
    <property type="protein sequence ID" value="TYC47616.1"/>
    <property type="molecule type" value="Genomic_DNA"/>
</dbReference>
<dbReference type="AlphaFoldDB" id="A0A6P2CP15"/>
<protein>
    <submittedName>
        <fullName evidence="2">FeoB-associated Cys-rich membrane protein</fullName>
    </submittedName>
</protein>
<dbReference type="OrthoDB" id="2309386at2"/>
<keyword evidence="1" id="KW-0812">Transmembrane</keyword>
<organism evidence="2 3">
    <name type="scientific">Leuconostoc litchii</name>
    <dbReference type="NCBI Taxonomy" id="1981069"/>
    <lineage>
        <taxon>Bacteria</taxon>
        <taxon>Bacillati</taxon>
        <taxon>Bacillota</taxon>
        <taxon>Bacilli</taxon>
        <taxon>Lactobacillales</taxon>
        <taxon>Lactobacillaceae</taxon>
        <taxon>Leuconostoc</taxon>
    </lineage>
</organism>
<sequence length="55" mass="6091">MSTFIIASVIFVLFVLVIYNKFFKKNASGGCHDCVEIGCPLADKSKILSNKKTHN</sequence>
<proteinExistence type="predicted"/>
<accession>A0A6P2CP15</accession>
<reference evidence="2 3" key="1">
    <citation type="submission" date="2019-01" db="EMBL/GenBank/DDBJ databases">
        <title>Leuconostoc litchii sp. nov., a novel lactic acid bacterium isolated from lychee.</title>
        <authorList>
            <person name="Wang L.-T."/>
        </authorList>
    </citation>
    <scope>NUCLEOTIDE SEQUENCE [LARGE SCALE GENOMIC DNA]</scope>
    <source>
        <strain evidence="2 3">MB7</strain>
    </source>
</reference>
<keyword evidence="1" id="KW-0472">Membrane</keyword>
<dbReference type="Proteomes" id="UP000442244">
    <property type="component" value="Unassembled WGS sequence"/>
</dbReference>
<evidence type="ECO:0000256" key="1">
    <source>
        <dbReference type="SAM" id="Phobius"/>
    </source>
</evidence>
<name>A0A6P2CP15_9LACO</name>
<comment type="caution">
    <text evidence="2">The sequence shown here is derived from an EMBL/GenBank/DDBJ whole genome shotgun (WGS) entry which is preliminary data.</text>
</comment>
<feature type="transmembrane region" description="Helical" evidence="1">
    <location>
        <begin position="6"/>
        <end position="23"/>
    </location>
</feature>
<evidence type="ECO:0000313" key="2">
    <source>
        <dbReference type="EMBL" id="TYC47616.1"/>
    </source>
</evidence>